<proteinExistence type="predicted"/>
<name>A0A0R3RTD2_9BILA</name>
<dbReference type="InterPro" id="IPR040079">
    <property type="entry name" value="Glutathione_S-Trfase"/>
</dbReference>
<dbReference type="InterPro" id="IPR036249">
    <property type="entry name" value="Thioredoxin-like_sf"/>
</dbReference>
<dbReference type="GO" id="GO:0004364">
    <property type="term" value="F:glutathione transferase activity"/>
    <property type="evidence" value="ECO:0007669"/>
    <property type="project" value="UniProtKB-EC"/>
</dbReference>
<evidence type="ECO:0000256" key="2">
    <source>
        <dbReference type="ARBA" id="ARBA00022679"/>
    </source>
</evidence>
<keyword evidence="2" id="KW-0808">Transferase</keyword>
<dbReference type="InterPro" id="IPR004045">
    <property type="entry name" value="Glutathione_S-Trfase_N"/>
</dbReference>
<feature type="domain" description="GST C-terminal" evidence="6">
    <location>
        <begin position="76"/>
        <end position="194"/>
    </location>
</feature>
<dbReference type="SUPFAM" id="SSF47616">
    <property type="entry name" value="GST C-terminal domain-like"/>
    <property type="match status" value="1"/>
</dbReference>
<dbReference type="SUPFAM" id="SSF52833">
    <property type="entry name" value="Thioredoxin-like"/>
    <property type="match status" value="1"/>
</dbReference>
<dbReference type="EC" id="2.5.1.18" evidence="1"/>
<dbReference type="CDD" id="cd03039">
    <property type="entry name" value="GST_N_Sigma_like"/>
    <property type="match status" value="1"/>
</dbReference>
<dbReference type="Gene3D" id="3.40.30.10">
    <property type="entry name" value="Glutaredoxin"/>
    <property type="match status" value="1"/>
</dbReference>
<dbReference type="PROSITE" id="PS50405">
    <property type="entry name" value="GST_CTER"/>
    <property type="match status" value="1"/>
</dbReference>
<dbReference type="FunFam" id="1.20.1050.10:FF:000030">
    <property type="entry name" value="Glutathione S-transferase S1"/>
    <property type="match status" value="1"/>
</dbReference>
<dbReference type="SFLD" id="SFLDG01205">
    <property type="entry name" value="AMPS.1"/>
    <property type="match status" value="1"/>
</dbReference>
<dbReference type="SFLD" id="SFLDS00019">
    <property type="entry name" value="Glutathione_Transferase_(cytos"/>
    <property type="match status" value="1"/>
</dbReference>
<reference evidence="8" key="1">
    <citation type="submission" date="2017-02" db="UniProtKB">
        <authorList>
            <consortium name="WormBaseParasite"/>
        </authorList>
    </citation>
    <scope>IDENTIFICATION</scope>
</reference>
<dbReference type="STRING" id="1147741.A0A0R3RTD2"/>
<evidence type="ECO:0000256" key="3">
    <source>
        <dbReference type="ARBA" id="ARBA00047960"/>
    </source>
</evidence>
<dbReference type="PANTHER" id="PTHR11571">
    <property type="entry name" value="GLUTATHIONE S-TRANSFERASE"/>
    <property type="match status" value="1"/>
</dbReference>
<dbReference type="GO" id="GO:0004602">
    <property type="term" value="F:glutathione peroxidase activity"/>
    <property type="evidence" value="ECO:0007669"/>
    <property type="project" value="UniProtKB-ARBA"/>
</dbReference>
<evidence type="ECO:0000256" key="1">
    <source>
        <dbReference type="ARBA" id="ARBA00012452"/>
    </source>
</evidence>
<feature type="domain" description="GST N-terminal" evidence="5">
    <location>
        <begin position="1"/>
        <end position="74"/>
    </location>
</feature>
<dbReference type="Pfam" id="PF14497">
    <property type="entry name" value="GST_C_3"/>
    <property type="match status" value="1"/>
</dbReference>
<accession>A0A0R3RTD2</accession>
<evidence type="ECO:0000259" key="6">
    <source>
        <dbReference type="PROSITE" id="PS50405"/>
    </source>
</evidence>
<dbReference type="Pfam" id="PF02798">
    <property type="entry name" value="GST_N"/>
    <property type="match status" value="1"/>
</dbReference>
<dbReference type="AlphaFoldDB" id="A0A0R3RTD2"/>
<dbReference type="PROSITE" id="PS50404">
    <property type="entry name" value="GST_NTER"/>
    <property type="match status" value="1"/>
</dbReference>
<dbReference type="Proteomes" id="UP000050640">
    <property type="component" value="Unplaced"/>
</dbReference>
<protein>
    <recommendedName>
        <fullName evidence="4">Glutathione S-transferase 1</fullName>
        <ecNumber evidence="1">2.5.1.18</ecNumber>
    </recommendedName>
</protein>
<dbReference type="WBParaSite" id="EEL_0000520901-mRNA-1">
    <property type="protein sequence ID" value="EEL_0000520901-mRNA-1"/>
    <property type="gene ID" value="EEL_0000520901"/>
</dbReference>
<dbReference type="InterPro" id="IPR036282">
    <property type="entry name" value="Glutathione-S-Trfase_C_sf"/>
</dbReference>
<evidence type="ECO:0000313" key="8">
    <source>
        <dbReference type="WBParaSite" id="EEL_0000520901-mRNA-1"/>
    </source>
</evidence>
<dbReference type="SFLD" id="SFLDG00363">
    <property type="entry name" value="AMPS_(cytGST):_Alpha-__Mu-__Pi"/>
    <property type="match status" value="1"/>
</dbReference>
<dbReference type="InterPro" id="IPR004046">
    <property type="entry name" value="GST_C"/>
</dbReference>
<dbReference type="Gene3D" id="1.20.1050.10">
    <property type="match status" value="1"/>
</dbReference>
<dbReference type="InterPro" id="IPR010987">
    <property type="entry name" value="Glutathione-S-Trfase_C-like"/>
</dbReference>
<evidence type="ECO:0000313" key="7">
    <source>
        <dbReference type="Proteomes" id="UP000050640"/>
    </source>
</evidence>
<dbReference type="FunFam" id="3.40.30.10:FF:000035">
    <property type="entry name" value="hematopoietic prostaglandin D synthase"/>
    <property type="match status" value="1"/>
</dbReference>
<dbReference type="GO" id="GO:0006749">
    <property type="term" value="P:glutathione metabolic process"/>
    <property type="evidence" value="ECO:0007669"/>
    <property type="project" value="TreeGrafter"/>
</dbReference>
<keyword evidence="7" id="KW-1185">Reference proteome</keyword>
<evidence type="ECO:0000256" key="4">
    <source>
        <dbReference type="ARBA" id="ARBA00072946"/>
    </source>
</evidence>
<dbReference type="CDD" id="cd03192">
    <property type="entry name" value="GST_C_Sigma_like"/>
    <property type="match status" value="1"/>
</dbReference>
<dbReference type="InterPro" id="IPR050213">
    <property type="entry name" value="GST_superfamily"/>
</dbReference>
<evidence type="ECO:0000259" key="5">
    <source>
        <dbReference type="PROSITE" id="PS50404"/>
    </source>
</evidence>
<organism evidence="7 8">
    <name type="scientific">Elaeophora elaphi</name>
    <dbReference type="NCBI Taxonomy" id="1147741"/>
    <lineage>
        <taxon>Eukaryota</taxon>
        <taxon>Metazoa</taxon>
        <taxon>Ecdysozoa</taxon>
        <taxon>Nematoda</taxon>
        <taxon>Chromadorea</taxon>
        <taxon>Rhabditida</taxon>
        <taxon>Spirurina</taxon>
        <taxon>Spiruromorpha</taxon>
        <taxon>Filarioidea</taxon>
        <taxon>Onchocercidae</taxon>
        <taxon>Elaeophora</taxon>
    </lineage>
</organism>
<dbReference type="PANTHER" id="PTHR11571:SF150">
    <property type="entry name" value="GLUTATHIONE S-TRANSFERASE"/>
    <property type="match status" value="1"/>
</dbReference>
<comment type="catalytic activity">
    <reaction evidence="3">
        <text>RX + glutathione = an S-substituted glutathione + a halide anion + H(+)</text>
        <dbReference type="Rhea" id="RHEA:16437"/>
        <dbReference type="ChEBI" id="CHEBI:15378"/>
        <dbReference type="ChEBI" id="CHEBI:16042"/>
        <dbReference type="ChEBI" id="CHEBI:17792"/>
        <dbReference type="ChEBI" id="CHEBI:57925"/>
        <dbReference type="ChEBI" id="CHEBI:90779"/>
        <dbReference type="EC" id="2.5.1.18"/>
    </reaction>
</comment>
<sequence>LTYFNGRGRAEVIRLLFAQANVSYDDIRINKSDWPAIKPKTPYGHVPILNVSGKILAESHAIERYLARKFDLLGGNEWEAAKIDEIICNLEDVWLKMLPWIHEENSSKKDEMFDKLVKKTATPFLEQYEKFLVNSHGPYFIGNKISLADLAVFNMLNYFSKLTPKYPKLNEFATKIGQMPKIKAWIDKRPDTNF</sequence>